<keyword evidence="2" id="KW-1185">Reference proteome</keyword>
<dbReference type="EMBL" id="JOSY01000033">
    <property type="protein sequence ID" value="KFM16168.1"/>
    <property type="molecule type" value="Genomic_DNA"/>
</dbReference>
<accession>A0A087RRR4</accession>
<evidence type="ECO:0000313" key="2">
    <source>
        <dbReference type="Proteomes" id="UP000029386"/>
    </source>
</evidence>
<dbReference type="AlphaFoldDB" id="A0A087RRR4"/>
<comment type="caution">
    <text evidence="1">The sequence shown here is derived from an EMBL/GenBank/DDBJ whole genome shotgun (WGS) entry which is preliminary data.</text>
</comment>
<organism evidence="1 2">
    <name type="scientific">Marine Group I thaumarchaeote SCGC AAA799-D11</name>
    <dbReference type="NCBI Taxonomy" id="1502291"/>
    <lineage>
        <taxon>Archaea</taxon>
        <taxon>Nitrososphaerota</taxon>
        <taxon>Marine Group I</taxon>
    </lineage>
</organism>
<reference evidence="1 2" key="1">
    <citation type="submission" date="2014-06" db="EMBL/GenBank/DDBJ databases">
        <authorList>
            <person name="Ngugi D.K."/>
            <person name="Blom J."/>
            <person name="Alam I."/>
            <person name="Rashid M."/>
            <person name="Baalawi W."/>
            <person name="Zhang G."/>
            <person name="Hikmawan T."/>
            <person name="Guan Y."/>
            <person name="Antunes A."/>
            <person name="Siam R."/>
            <person name="El-Dorry H."/>
            <person name="Bajic V."/>
            <person name="Stingl U."/>
        </authorList>
    </citation>
    <scope>NUCLEOTIDE SEQUENCE [LARGE SCALE GENOMIC DNA]</scope>
    <source>
        <strain evidence="1">SCGC AAA799-D11</strain>
    </source>
</reference>
<protein>
    <submittedName>
        <fullName evidence="1">Uncharacterized protein</fullName>
    </submittedName>
</protein>
<dbReference type="Proteomes" id="UP000029386">
    <property type="component" value="Unassembled WGS sequence"/>
</dbReference>
<evidence type="ECO:0000313" key="1">
    <source>
        <dbReference type="EMBL" id="KFM16168.1"/>
    </source>
</evidence>
<name>A0A087RRR4_9ARCH</name>
<gene>
    <name evidence="1" type="ORF">AAA799D11_00977</name>
</gene>
<proteinExistence type="predicted"/>
<sequence length="359" mass="43058">MLELTKVQTGILEAFFDIQHKNQDPSRGISSYAIRNQGISGRTFDINKDVLLYNQLIRIIHEEKTGKQNRVYYELTPIGFFSLIKSLSKDDSAILKKYVKFIPYLGERWSTYNQILKPYQFLLPRLLKRALDEIDISIQYRLHTKDNKFRPRIEEITKLVFEDRGLEIKQSELYYPAKEEERGIAHNTFLKKKEKLWKKFFSKESIKISNRMVNKLVFLFYFNAIKLEHDDRFGFHIFNDFHVNEFEDIKMEIPKEHEKIDDFESIKNEFKTKWDNYDKFWGTKRLKFASVIMKDIFEKDDLLYLFGDGFDPLRTAFYEKPTTFVEMDKAFMKKMIEKGIKYGIIKFKKTKDSETESEN</sequence>